<dbReference type="InterPro" id="IPR019734">
    <property type="entry name" value="TPR_rpt"/>
</dbReference>
<dbReference type="EC" id="2.7.13.3" evidence="2"/>
<keyword evidence="3" id="KW-0597">Phosphoprotein</keyword>
<keyword evidence="4" id="KW-0808">Transferase</keyword>
<name>A0ABQ1SCP1_9FLAO</name>
<keyword evidence="8" id="KW-0902">Two-component regulatory system</keyword>
<evidence type="ECO:0000256" key="9">
    <source>
        <dbReference type="PROSITE-ProRule" id="PRU00339"/>
    </source>
</evidence>
<dbReference type="Gene3D" id="1.25.40.10">
    <property type="entry name" value="Tetratricopeptide repeat domain"/>
    <property type="match status" value="2"/>
</dbReference>
<dbReference type="InterPro" id="IPR011990">
    <property type="entry name" value="TPR-like_helical_dom_sf"/>
</dbReference>
<feature type="transmembrane region" description="Helical" evidence="10">
    <location>
        <begin position="394"/>
        <end position="414"/>
    </location>
</feature>
<reference evidence="13" key="1">
    <citation type="journal article" date="2019" name="Int. J. Syst. Evol. Microbiol.">
        <title>The Global Catalogue of Microorganisms (GCM) 10K type strain sequencing project: providing services to taxonomists for standard genome sequencing and annotation.</title>
        <authorList>
            <consortium name="The Broad Institute Genomics Platform"/>
            <consortium name="The Broad Institute Genome Sequencing Center for Infectious Disease"/>
            <person name="Wu L."/>
            <person name="Ma J."/>
        </authorList>
    </citation>
    <scope>NUCLEOTIDE SEQUENCE [LARGE SCALE GENOMIC DNA]</scope>
    <source>
        <strain evidence="13">CGMCC 1.12931</strain>
    </source>
</reference>
<evidence type="ECO:0000313" key="12">
    <source>
        <dbReference type="EMBL" id="GGE27830.1"/>
    </source>
</evidence>
<evidence type="ECO:0000256" key="2">
    <source>
        <dbReference type="ARBA" id="ARBA00012438"/>
    </source>
</evidence>
<evidence type="ECO:0000256" key="7">
    <source>
        <dbReference type="ARBA" id="ARBA00022840"/>
    </source>
</evidence>
<keyword evidence="9" id="KW-0802">TPR repeat</keyword>
<evidence type="ECO:0000256" key="5">
    <source>
        <dbReference type="ARBA" id="ARBA00022741"/>
    </source>
</evidence>
<dbReference type="RefSeq" id="WP_188457582.1">
    <property type="nucleotide sequence ID" value="NZ_BMGM01000002.1"/>
</dbReference>
<keyword evidence="10" id="KW-0472">Membrane</keyword>
<dbReference type="SUPFAM" id="SSF55874">
    <property type="entry name" value="ATPase domain of HSP90 chaperone/DNA topoisomerase II/histidine kinase"/>
    <property type="match status" value="1"/>
</dbReference>
<evidence type="ECO:0000256" key="6">
    <source>
        <dbReference type="ARBA" id="ARBA00022777"/>
    </source>
</evidence>
<dbReference type="EMBL" id="BMGM01000002">
    <property type="protein sequence ID" value="GGE27830.1"/>
    <property type="molecule type" value="Genomic_DNA"/>
</dbReference>
<dbReference type="SUPFAM" id="SSF48452">
    <property type="entry name" value="TPR-like"/>
    <property type="match status" value="1"/>
</dbReference>
<proteinExistence type="predicted"/>
<keyword evidence="6" id="KW-0418">Kinase</keyword>
<keyword evidence="13" id="KW-1185">Reference proteome</keyword>
<dbReference type="PANTHER" id="PTHR24421">
    <property type="entry name" value="NITRATE/NITRITE SENSOR PROTEIN NARX-RELATED"/>
    <property type="match status" value="1"/>
</dbReference>
<dbReference type="Pfam" id="PF07730">
    <property type="entry name" value="HisKA_3"/>
    <property type="match status" value="1"/>
</dbReference>
<keyword evidence="7" id="KW-0067">ATP-binding</keyword>
<feature type="domain" description="Histidine kinase" evidence="11">
    <location>
        <begin position="425"/>
        <end position="644"/>
    </location>
</feature>
<dbReference type="InterPro" id="IPR036890">
    <property type="entry name" value="HATPase_C_sf"/>
</dbReference>
<dbReference type="SMART" id="SM00387">
    <property type="entry name" value="HATPase_c"/>
    <property type="match status" value="1"/>
</dbReference>
<dbReference type="InterPro" id="IPR011712">
    <property type="entry name" value="Sig_transdc_His_kin_sub3_dim/P"/>
</dbReference>
<gene>
    <name evidence="12" type="ORF">GCM10010832_05700</name>
</gene>
<accession>A0ABQ1SCP1</accession>
<dbReference type="Pfam" id="PF02518">
    <property type="entry name" value="HATPase_c"/>
    <property type="match status" value="1"/>
</dbReference>
<evidence type="ECO:0000256" key="1">
    <source>
        <dbReference type="ARBA" id="ARBA00000085"/>
    </source>
</evidence>
<feature type="repeat" description="TPR" evidence="9">
    <location>
        <begin position="202"/>
        <end position="235"/>
    </location>
</feature>
<dbReference type="PANTHER" id="PTHR24421:SF10">
    <property type="entry name" value="NITRATE_NITRITE SENSOR PROTEIN NARQ"/>
    <property type="match status" value="1"/>
</dbReference>
<keyword evidence="10" id="KW-0812">Transmembrane</keyword>
<keyword evidence="10" id="KW-1133">Transmembrane helix</keyword>
<protein>
    <recommendedName>
        <fullName evidence="2">histidine kinase</fullName>
        <ecNumber evidence="2">2.7.13.3</ecNumber>
    </recommendedName>
</protein>
<dbReference type="Gene3D" id="3.30.565.10">
    <property type="entry name" value="Histidine kinase-like ATPase, C-terminal domain"/>
    <property type="match status" value="1"/>
</dbReference>
<dbReference type="Gene3D" id="1.20.5.1930">
    <property type="match status" value="1"/>
</dbReference>
<dbReference type="SMART" id="SM00028">
    <property type="entry name" value="TPR"/>
    <property type="match status" value="3"/>
</dbReference>
<evidence type="ECO:0000256" key="3">
    <source>
        <dbReference type="ARBA" id="ARBA00022553"/>
    </source>
</evidence>
<dbReference type="PROSITE" id="PS50109">
    <property type="entry name" value="HIS_KIN"/>
    <property type="match status" value="1"/>
</dbReference>
<comment type="catalytic activity">
    <reaction evidence="1">
        <text>ATP + protein L-histidine = ADP + protein N-phospho-L-histidine.</text>
        <dbReference type="EC" id="2.7.13.3"/>
    </reaction>
</comment>
<dbReference type="PROSITE" id="PS50005">
    <property type="entry name" value="TPR"/>
    <property type="match status" value="1"/>
</dbReference>
<evidence type="ECO:0000259" key="11">
    <source>
        <dbReference type="PROSITE" id="PS50109"/>
    </source>
</evidence>
<evidence type="ECO:0000256" key="10">
    <source>
        <dbReference type="SAM" id="Phobius"/>
    </source>
</evidence>
<dbReference type="CDD" id="cd16917">
    <property type="entry name" value="HATPase_UhpB-NarQ-NarX-like"/>
    <property type="match status" value="1"/>
</dbReference>
<dbReference type="InterPro" id="IPR005467">
    <property type="entry name" value="His_kinase_dom"/>
</dbReference>
<comment type="caution">
    <text evidence="12">The sequence shown here is derived from an EMBL/GenBank/DDBJ whole genome shotgun (WGS) entry which is preliminary data.</text>
</comment>
<dbReference type="InterPro" id="IPR050482">
    <property type="entry name" value="Sensor_HK_TwoCompSys"/>
</dbReference>
<evidence type="ECO:0000256" key="8">
    <source>
        <dbReference type="ARBA" id="ARBA00023012"/>
    </source>
</evidence>
<sequence length="647" mass="74326">MHLFKKHTLLFFCFWISLGFSQEINIDSLKQVINTDQDTEKAKALFQLTNFYRRQDSILYKKYLEEGLSLATKTGNKENALKLAYLECKWLYFIKRDYKEVIKKTDSLVPLAKELGMKELQAELHNYSGSAYGAISEYPKAVVEFLEFLKVANTLEDDPSLIADAGNNVGMAFLNMKLHDQAISYLNNSLEYQKKYDSRIKAHTYWNLGICYMAKKDYDLALEIFKKGVNEAQRVDDQYAAAGNQLCIGAINLRKEDFEAAIVEYTKAYEMSIKASLEPFKLIEALNGLIYAHNQINQPEKGYDFVKIADSITSHHELTDLRNREFLFYKASNLMQLGKPREADQILKRYNIARDSLQSAKNIEIIQAKETEFRTQEKEQQLKLQEAKLDFQKILITLLATGVFLIMLIAFMVYRQQRLKIKQQAQERELKEALVTMETNKKLEEQRMRISRELHDNIGSQLTYLVSAVQNIGYNMEKASKSETWGKLQKLSEFSQHAISDLRDTIWVMNHNLINLDHLSERLNNLAHKVSNLTQIEVSVKLTGHNELHLDPVQTLSLYRIIQEAVNNAVKHSQAKHIYIHLDISDSISVEIRDDGQGYNPEMLTSDGNGLLNMKSRANALGTELQITSNSAGTSVKLEFQVKRNVA</sequence>
<evidence type="ECO:0000256" key="4">
    <source>
        <dbReference type="ARBA" id="ARBA00022679"/>
    </source>
</evidence>
<dbReference type="Pfam" id="PF13424">
    <property type="entry name" value="TPR_12"/>
    <property type="match status" value="1"/>
</dbReference>
<keyword evidence="5" id="KW-0547">Nucleotide-binding</keyword>
<evidence type="ECO:0000313" key="13">
    <source>
        <dbReference type="Proteomes" id="UP000599179"/>
    </source>
</evidence>
<dbReference type="Proteomes" id="UP000599179">
    <property type="component" value="Unassembled WGS sequence"/>
</dbReference>
<dbReference type="InterPro" id="IPR003594">
    <property type="entry name" value="HATPase_dom"/>
</dbReference>
<organism evidence="12 13">
    <name type="scientific">Psychroflexus planctonicus</name>
    <dbReference type="NCBI Taxonomy" id="1526575"/>
    <lineage>
        <taxon>Bacteria</taxon>
        <taxon>Pseudomonadati</taxon>
        <taxon>Bacteroidota</taxon>
        <taxon>Flavobacteriia</taxon>
        <taxon>Flavobacteriales</taxon>
        <taxon>Flavobacteriaceae</taxon>
        <taxon>Psychroflexus</taxon>
    </lineage>
</organism>